<protein>
    <recommendedName>
        <fullName evidence="5">Lipoprotein</fullName>
    </recommendedName>
</protein>
<sequence>MKSYTLFIILFFLALCSCESREEKINSNWKYAGGYHIGDFLSFKHQNLKIQNDTIYKGSMPLAVIVELKTTYLPGTENKLTLKDIESGALGIYTDKGK</sequence>
<reference evidence="1 3" key="1">
    <citation type="submission" date="2017-12" db="EMBL/GenBank/DDBJ databases">
        <title>Genomic Encyclopedia of Type Strains, Phase III (KMG-III): the genomes of soil and plant-associated and newly described type strains.</title>
        <authorList>
            <person name="Whitman W."/>
        </authorList>
    </citation>
    <scope>NUCLEOTIDE SEQUENCE [LARGE SCALE GENOMIC DNA]</scope>
    <source>
        <strain evidence="1 3">IP-10</strain>
    </source>
</reference>
<dbReference type="EMBL" id="RCCB01000011">
    <property type="protein sequence ID" value="RLJ30551.1"/>
    <property type="molecule type" value="Genomic_DNA"/>
</dbReference>
<dbReference type="Proteomes" id="UP000275027">
    <property type="component" value="Unassembled WGS sequence"/>
</dbReference>
<reference evidence="2 4" key="2">
    <citation type="submission" date="2018-10" db="EMBL/GenBank/DDBJ databases">
        <title>Genomic Encyclopedia of Archaeal and Bacterial Type Strains, Phase II (KMG-II): from individual species to whole genera.</title>
        <authorList>
            <person name="Goeker M."/>
        </authorList>
    </citation>
    <scope>NUCLEOTIDE SEQUENCE [LARGE SCALE GENOMIC DNA]</scope>
    <source>
        <strain evidence="2 4">DSM 21886</strain>
    </source>
</reference>
<dbReference type="PROSITE" id="PS51257">
    <property type="entry name" value="PROKAR_LIPOPROTEIN"/>
    <property type="match status" value="1"/>
</dbReference>
<gene>
    <name evidence="1" type="ORF">B0G92_2087</name>
    <name evidence="2" type="ORF">CLV50_1963</name>
</gene>
<accession>A0A497UI96</accession>
<evidence type="ECO:0000313" key="2">
    <source>
        <dbReference type="EMBL" id="RLJ30551.1"/>
    </source>
</evidence>
<dbReference type="RefSeq" id="WP_101472127.1">
    <property type="nucleotide sequence ID" value="NZ_PJND01000008.1"/>
</dbReference>
<evidence type="ECO:0008006" key="5">
    <source>
        <dbReference type="Google" id="ProtNLM"/>
    </source>
</evidence>
<evidence type="ECO:0000313" key="3">
    <source>
        <dbReference type="Proteomes" id="UP000233767"/>
    </source>
</evidence>
<proteinExistence type="predicted"/>
<keyword evidence="3" id="KW-1185">Reference proteome</keyword>
<comment type="caution">
    <text evidence="2">The sequence shown here is derived from an EMBL/GenBank/DDBJ whole genome shotgun (WGS) entry which is preliminary data.</text>
</comment>
<dbReference type="EMBL" id="PJND01000008">
    <property type="protein sequence ID" value="PKW20809.1"/>
    <property type="molecule type" value="Genomic_DNA"/>
</dbReference>
<evidence type="ECO:0000313" key="1">
    <source>
        <dbReference type="EMBL" id="PKW20809.1"/>
    </source>
</evidence>
<dbReference type="Proteomes" id="UP000233767">
    <property type="component" value="Unassembled WGS sequence"/>
</dbReference>
<evidence type="ECO:0000313" key="4">
    <source>
        <dbReference type="Proteomes" id="UP000275027"/>
    </source>
</evidence>
<organism evidence="2 4">
    <name type="scientific">Flavobacterium lindanitolerans</name>
    <dbReference type="NCBI Taxonomy" id="428988"/>
    <lineage>
        <taxon>Bacteria</taxon>
        <taxon>Pseudomonadati</taxon>
        <taxon>Bacteroidota</taxon>
        <taxon>Flavobacteriia</taxon>
        <taxon>Flavobacteriales</taxon>
        <taxon>Flavobacteriaceae</taxon>
        <taxon>Flavobacterium</taxon>
    </lineage>
</organism>
<name>A0A497UI96_9FLAO</name>
<dbReference type="AlphaFoldDB" id="A0A497UI96"/>